<dbReference type="PANTHER" id="PTHR30153:SF2">
    <property type="entry name" value="REPLICATIVE DNA HELICASE"/>
    <property type="match status" value="1"/>
</dbReference>
<dbReference type="SUPFAM" id="SSF48024">
    <property type="entry name" value="N-terminal domain of DnaB helicase"/>
    <property type="match status" value="1"/>
</dbReference>
<sequence length="111" mass="12180">MAEKRRKEEEEHLPVLDGKEPPQSLESEQAVLGAMLMERDAIIVATGMLGPNDFYSGQHQELFTAMQAMFREDRPVDIVTLQAWFGPDAPVDSGYLGALLEAAPTAAAVKH</sequence>
<name>X0SMC5_9ZZZZ</name>
<dbReference type="GO" id="GO:0003678">
    <property type="term" value="F:DNA helicase activity"/>
    <property type="evidence" value="ECO:0007669"/>
    <property type="project" value="InterPro"/>
</dbReference>
<dbReference type="InterPro" id="IPR007693">
    <property type="entry name" value="DNA_helicase_DnaB-like_N"/>
</dbReference>
<dbReference type="InterPro" id="IPR016136">
    <property type="entry name" value="DNA_helicase_N/primase_C"/>
</dbReference>
<dbReference type="GO" id="GO:0005524">
    <property type="term" value="F:ATP binding"/>
    <property type="evidence" value="ECO:0007669"/>
    <property type="project" value="InterPro"/>
</dbReference>
<dbReference type="Gene3D" id="1.10.860.10">
    <property type="entry name" value="DNAb Helicase, Chain A"/>
    <property type="match status" value="1"/>
</dbReference>
<gene>
    <name evidence="5" type="ORF">S01H1_13492</name>
</gene>
<accession>X0SMC5</accession>
<dbReference type="AlphaFoldDB" id="X0SMC5"/>
<keyword evidence="2" id="KW-0238">DNA-binding</keyword>
<evidence type="ECO:0000256" key="1">
    <source>
        <dbReference type="ARBA" id="ARBA00022705"/>
    </source>
</evidence>
<dbReference type="Pfam" id="PF00772">
    <property type="entry name" value="DnaB"/>
    <property type="match status" value="1"/>
</dbReference>
<feature type="non-terminal residue" evidence="5">
    <location>
        <position position="111"/>
    </location>
</feature>
<dbReference type="GO" id="GO:0003677">
    <property type="term" value="F:DNA binding"/>
    <property type="evidence" value="ECO:0007669"/>
    <property type="project" value="UniProtKB-KW"/>
</dbReference>
<organism evidence="5">
    <name type="scientific">marine sediment metagenome</name>
    <dbReference type="NCBI Taxonomy" id="412755"/>
    <lineage>
        <taxon>unclassified sequences</taxon>
        <taxon>metagenomes</taxon>
        <taxon>ecological metagenomes</taxon>
    </lineage>
</organism>
<dbReference type="PANTHER" id="PTHR30153">
    <property type="entry name" value="REPLICATIVE DNA HELICASE DNAB"/>
    <property type="match status" value="1"/>
</dbReference>
<feature type="region of interest" description="Disordered" evidence="3">
    <location>
        <begin position="1"/>
        <end position="24"/>
    </location>
</feature>
<proteinExistence type="predicted"/>
<dbReference type="GO" id="GO:0005829">
    <property type="term" value="C:cytosol"/>
    <property type="evidence" value="ECO:0007669"/>
    <property type="project" value="TreeGrafter"/>
</dbReference>
<protein>
    <recommendedName>
        <fullName evidence="4">DNA helicase DnaB-like N-terminal domain-containing protein</fullName>
    </recommendedName>
</protein>
<reference evidence="5" key="1">
    <citation type="journal article" date="2014" name="Front. Microbiol.">
        <title>High frequency of phylogenetically diverse reductive dehalogenase-homologous genes in deep subseafloor sedimentary metagenomes.</title>
        <authorList>
            <person name="Kawai M."/>
            <person name="Futagami T."/>
            <person name="Toyoda A."/>
            <person name="Takaki Y."/>
            <person name="Nishi S."/>
            <person name="Hori S."/>
            <person name="Arai W."/>
            <person name="Tsubouchi T."/>
            <person name="Morono Y."/>
            <person name="Uchiyama I."/>
            <person name="Ito T."/>
            <person name="Fujiyama A."/>
            <person name="Inagaki F."/>
            <person name="Takami H."/>
        </authorList>
    </citation>
    <scope>NUCLEOTIDE SEQUENCE</scope>
    <source>
        <strain evidence="5">Expedition CK06-06</strain>
    </source>
</reference>
<comment type="caution">
    <text evidence="5">The sequence shown here is derived from an EMBL/GenBank/DDBJ whole genome shotgun (WGS) entry which is preliminary data.</text>
</comment>
<feature type="domain" description="DNA helicase DnaB-like N-terminal" evidence="4">
    <location>
        <begin position="20"/>
        <end position="111"/>
    </location>
</feature>
<dbReference type="GO" id="GO:0006260">
    <property type="term" value="P:DNA replication"/>
    <property type="evidence" value="ECO:0007669"/>
    <property type="project" value="UniProtKB-KW"/>
</dbReference>
<feature type="compositionally biased region" description="Basic and acidic residues" evidence="3">
    <location>
        <begin position="1"/>
        <end position="20"/>
    </location>
</feature>
<dbReference type="InterPro" id="IPR036185">
    <property type="entry name" value="DNA_heli_DnaB-like_N_sf"/>
</dbReference>
<evidence type="ECO:0000256" key="2">
    <source>
        <dbReference type="ARBA" id="ARBA00023125"/>
    </source>
</evidence>
<evidence type="ECO:0000256" key="3">
    <source>
        <dbReference type="SAM" id="MobiDB-lite"/>
    </source>
</evidence>
<dbReference type="EMBL" id="BARS01006965">
    <property type="protein sequence ID" value="GAF76291.1"/>
    <property type="molecule type" value="Genomic_DNA"/>
</dbReference>
<keyword evidence="1" id="KW-0235">DNA replication</keyword>
<evidence type="ECO:0000313" key="5">
    <source>
        <dbReference type="EMBL" id="GAF76291.1"/>
    </source>
</evidence>
<evidence type="ECO:0000259" key="4">
    <source>
        <dbReference type="Pfam" id="PF00772"/>
    </source>
</evidence>